<keyword evidence="2" id="KW-1185">Reference proteome</keyword>
<proteinExistence type="predicted"/>
<dbReference type="Proteomes" id="UP000639338">
    <property type="component" value="Unassembled WGS sequence"/>
</dbReference>
<dbReference type="EMBL" id="JACMRX010000002">
    <property type="protein sequence ID" value="KAF7995288.1"/>
    <property type="molecule type" value="Genomic_DNA"/>
</dbReference>
<dbReference type="OrthoDB" id="7554420at2759"/>
<protein>
    <submittedName>
        <fullName evidence="1">Uncharacterized protein</fullName>
    </submittedName>
</protein>
<name>A0A834XZX6_APHGI</name>
<evidence type="ECO:0000313" key="1">
    <source>
        <dbReference type="EMBL" id="KAF7995288.1"/>
    </source>
</evidence>
<dbReference type="AlphaFoldDB" id="A0A834XZX6"/>
<evidence type="ECO:0000313" key="2">
    <source>
        <dbReference type="Proteomes" id="UP000639338"/>
    </source>
</evidence>
<gene>
    <name evidence="1" type="ORF">HCN44_005948</name>
</gene>
<accession>A0A834XZX6</accession>
<sequence>MTLNVNKICEQIAALSNTVATHSTLIAEVQQTVNTNTNDIEEIKENINNNTSNTLTEIEDRISRRNNIIIYNLTEPNANNSAERQEADKCSVQNLITSTGSNEAISIAGKIKITRIGKIINVNKSRLVKVICNNTADCNLLMNELIKLKARPDMKISLAKASFAKDKTKIQQQNYMQMKMLMQQRITNGEQNLCIREINGNYIIKNKNNRPNLIIPGSPYTIKIPEV</sequence>
<reference evidence="1 2" key="1">
    <citation type="submission" date="2020-08" db="EMBL/GenBank/DDBJ databases">
        <title>Aphidius gifuensis genome sequencing and assembly.</title>
        <authorList>
            <person name="Du Z."/>
        </authorList>
    </citation>
    <scope>NUCLEOTIDE SEQUENCE [LARGE SCALE GENOMIC DNA]</scope>
    <source>
        <strain evidence="1">YNYX2018</strain>
        <tissue evidence="1">Adults</tissue>
    </source>
</reference>
<organism evidence="1 2">
    <name type="scientific">Aphidius gifuensis</name>
    <name type="common">Parasitoid wasp</name>
    <dbReference type="NCBI Taxonomy" id="684658"/>
    <lineage>
        <taxon>Eukaryota</taxon>
        <taxon>Metazoa</taxon>
        <taxon>Ecdysozoa</taxon>
        <taxon>Arthropoda</taxon>
        <taxon>Hexapoda</taxon>
        <taxon>Insecta</taxon>
        <taxon>Pterygota</taxon>
        <taxon>Neoptera</taxon>
        <taxon>Endopterygota</taxon>
        <taxon>Hymenoptera</taxon>
        <taxon>Apocrita</taxon>
        <taxon>Ichneumonoidea</taxon>
        <taxon>Braconidae</taxon>
        <taxon>Aphidiinae</taxon>
        <taxon>Aphidius</taxon>
    </lineage>
</organism>
<comment type="caution">
    <text evidence="1">The sequence shown here is derived from an EMBL/GenBank/DDBJ whole genome shotgun (WGS) entry which is preliminary data.</text>
</comment>